<evidence type="ECO:0000313" key="2">
    <source>
        <dbReference type="Proteomes" id="UP000006319"/>
    </source>
</evidence>
<dbReference type="PhylomeDB" id="K6UFE6"/>
<dbReference type="GeneID" id="14696508"/>
<reference evidence="1 2" key="1">
    <citation type="journal article" date="2012" name="Nat. Genet.">
        <title>Plasmodium cynomolgi genome sequences provide insight into Plasmodium vivax and the monkey malaria clade.</title>
        <authorList>
            <person name="Tachibana S."/>
            <person name="Sullivan S.A."/>
            <person name="Kawai S."/>
            <person name="Nakamura S."/>
            <person name="Kim H.R."/>
            <person name="Goto N."/>
            <person name="Arisue N."/>
            <person name="Palacpac N.M.Q."/>
            <person name="Honma H."/>
            <person name="Yagi M."/>
            <person name="Tougan T."/>
            <person name="Katakai Y."/>
            <person name="Kaneko O."/>
            <person name="Mita T."/>
            <person name="Kita K."/>
            <person name="Yasutomi Y."/>
            <person name="Sutton P.L."/>
            <person name="Shakhbatyan R."/>
            <person name="Horii T."/>
            <person name="Yasunaga T."/>
            <person name="Barnwell J.W."/>
            <person name="Escalante A.A."/>
            <person name="Carlton J.M."/>
            <person name="Tanabe K."/>
        </authorList>
    </citation>
    <scope>NUCLEOTIDE SEQUENCE [LARGE SCALE GENOMIC DNA]</scope>
    <source>
        <strain evidence="1 2">B</strain>
    </source>
</reference>
<sequence length="187" mass="22558">MANLSCTDGLIDERYSFYKHIDEYLQYEKNCPQGNHYNQYENKCKLGISYDDREENIISAICLRFYCLMYNILKSDSSQYTRNEHIHLEYLKYWLNYELHNKIADTYPILFHKYMKINNPSNPLVLKLDKIWDNIDDDELENMNLLFYFYINCIYIIKSATKVDANDSFAVKDDNHCVQKYQELEIK</sequence>
<proteinExistence type="predicted"/>
<dbReference type="KEGG" id="pcy:PCYB_007150"/>
<feature type="non-terminal residue" evidence="1">
    <location>
        <position position="187"/>
    </location>
</feature>
<dbReference type="VEuPathDB" id="PlasmoDB:PCYB_007150"/>
<organism evidence="1 2">
    <name type="scientific">Plasmodium cynomolgi (strain B)</name>
    <dbReference type="NCBI Taxonomy" id="1120755"/>
    <lineage>
        <taxon>Eukaryota</taxon>
        <taxon>Sar</taxon>
        <taxon>Alveolata</taxon>
        <taxon>Apicomplexa</taxon>
        <taxon>Aconoidasida</taxon>
        <taxon>Haemosporida</taxon>
        <taxon>Plasmodiidae</taxon>
        <taxon>Plasmodium</taxon>
        <taxon>Plasmodium (Plasmodium)</taxon>
    </lineage>
</organism>
<protein>
    <submittedName>
        <fullName evidence="1">CYIR protein</fullName>
    </submittedName>
</protein>
<dbReference type="AlphaFoldDB" id="K6UFE6"/>
<name>K6UFE6_PLACD</name>
<dbReference type="OrthoDB" id="389489at2759"/>
<gene>
    <name evidence="1" type="ORF">PCYB_007150</name>
</gene>
<dbReference type="EMBL" id="DF158298">
    <property type="protein sequence ID" value="GAB69966.1"/>
    <property type="molecule type" value="Genomic_DNA"/>
</dbReference>
<accession>K6UFE6</accession>
<keyword evidence="2" id="KW-1185">Reference proteome</keyword>
<dbReference type="RefSeq" id="XP_004228184.1">
    <property type="nucleotide sequence ID" value="XM_004228136.1"/>
</dbReference>
<dbReference type="Proteomes" id="UP000006319">
    <property type="component" value="Unassembled WGS sequence"/>
</dbReference>
<evidence type="ECO:0000313" key="1">
    <source>
        <dbReference type="EMBL" id="GAB69966.1"/>
    </source>
</evidence>